<evidence type="ECO:0000259" key="5">
    <source>
        <dbReference type="PROSITE" id="PS50850"/>
    </source>
</evidence>
<dbReference type="EMBL" id="JBHSMQ010000006">
    <property type="protein sequence ID" value="MFC5456631.1"/>
    <property type="molecule type" value="Genomic_DNA"/>
</dbReference>
<sequence length="447" mass="47609">MSFLSREATVASPGFSRWLVPPAAIAVHMCIGQVYGFSVFKKPLARALSITAPGAGDWSEADVGVAYSIALALLGLSAAFFGKWVERSGPRKTMLASMLCFCSGLVLTSLAVRWHQLWLLYAGYGLIGGIGLGLGYIAPVSTLMKWFPDRPGMATGMAIMGFGGGALIGGPLAEELMKHFSTARSVGASETLLVMAGLYAISMLFGALIVRVPPEGWQPAGWVPKEHVSKLVTTANVAVDTAWKTPQFWTLWVVLCMNVSAGIGILGQASPMIQDMFKVTPAAAAGYVGLLSLCNLGGRFFWSSMSDFIGRKGIYCIYFILGAALYASVPWIQGQGSVTLFVAATGLILTMYGGGFATIPAYLRDLFGSYQVGAIHGRLITAWSMAAIIGPQLMDRLSVANKKIMPPEQAYNSIFHLMVGLLVVGLISNLLVRPVDSKHHIAENAQA</sequence>
<feature type="transmembrane region" description="Helical" evidence="4">
    <location>
        <begin position="192"/>
        <end position="210"/>
    </location>
</feature>
<dbReference type="PANTHER" id="PTHR11360:SF317">
    <property type="entry name" value="MAJOR FACILITATOR SUPERFAMILY (MFS) PROFILE DOMAIN-CONTAINING PROTEIN-RELATED"/>
    <property type="match status" value="1"/>
</dbReference>
<dbReference type="RefSeq" id="WP_377169062.1">
    <property type="nucleotide sequence ID" value="NZ_JBHSMQ010000006.1"/>
</dbReference>
<feature type="transmembrane region" description="Helical" evidence="4">
    <location>
        <begin position="118"/>
        <end position="140"/>
    </location>
</feature>
<feature type="domain" description="Major facilitator superfamily (MFS) profile" evidence="5">
    <location>
        <begin position="1"/>
        <end position="437"/>
    </location>
</feature>
<gene>
    <name evidence="6" type="ORF">ACFQDI_17325</name>
</gene>
<dbReference type="PANTHER" id="PTHR11360">
    <property type="entry name" value="MONOCARBOXYLATE TRANSPORTER"/>
    <property type="match status" value="1"/>
</dbReference>
<keyword evidence="7" id="KW-1185">Reference proteome</keyword>
<proteinExistence type="predicted"/>
<dbReference type="Proteomes" id="UP001596052">
    <property type="component" value="Unassembled WGS sequence"/>
</dbReference>
<feature type="transmembrane region" description="Helical" evidence="4">
    <location>
        <begin position="94"/>
        <end position="112"/>
    </location>
</feature>
<accession>A0ABW0KVY3</accession>
<feature type="transmembrane region" description="Helical" evidence="4">
    <location>
        <begin position="282"/>
        <end position="302"/>
    </location>
</feature>
<keyword evidence="1 4" id="KW-0812">Transmembrane</keyword>
<keyword evidence="3 4" id="KW-0472">Membrane</keyword>
<feature type="transmembrane region" description="Helical" evidence="4">
    <location>
        <begin position="249"/>
        <end position="270"/>
    </location>
</feature>
<feature type="transmembrane region" description="Helical" evidence="4">
    <location>
        <begin position="414"/>
        <end position="432"/>
    </location>
</feature>
<evidence type="ECO:0000256" key="2">
    <source>
        <dbReference type="ARBA" id="ARBA00022989"/>
    </source>
</evidence>
<dbReference type="SUPFAM" id="SSF103473">
    <property type="entry name" value="MFS general substrate transporter"/>
    <property type="match status" value="1"/>
</dbReference>
<feature type="transmembrane region" description="Helical" evidence="4">
    <location>
        <begin position="314"/>
        <end position="332"/>
    </location>
</feature>
<reference evidence="7" key="1">
    <citation type="journal article" date="2019" name="Int. J. Syst. Evol. Microbiol.">
        <title>The Global Catalogue of Microorganisms (GCM) 10K type strain sequencing project: providing services to taxonomists for standard genome sequencing and annotation.</title>
        <authorList>
            <consortium name="The Broad Institute Genomics Platform"/>
            <consortium name="The Broad Institute Genome Sequencing Center for Infectious Disease"/>
            <person name="Wu L."/>
            <person name="Ma J."/>
        </authorList>
    </citation>
    <scope>NUCLEOTIDE SEQUENCE [LARGE SCALE GENOMIC DNA]</scope>
    <source>
        <strain evidence="7">CGMCC 4.1469</strain>
    </source>
</reference>
<evidence type="ECO:0000256" key="4">
    <source>
        <dbReference type="SAM" id="Phobius"/>
    </source>
</evidence>
<dbReference type="Gene3D" id="1.20.1250.20">
    <property type="entry name" value="MFS general substrate transporter like domains"/>
    <property type="match status" value="2"/>
</dbReference>
<dbReference type="InterPro" id="IPR020846">
    <property type="entry name" value="MFS_dom"/>
</dbReference>
<dbReference type="Pfam" id="PF07690">
    <property type="entry name" value="MFS_1"/>
    <property type="match status" value="1"/>
</dbReference>
<feature type="transmembrane region" description="Helical" evidence="4">
    <location>
        <begin position="375"/>
        <end position="394"/>
    </location>
</feature>
<protein>
    <submittedName>
        <fullName evidence="6">OFA family MFS transporter</fullName>
    </submittedName>
</protein>
<evidence type="ECO:0000256" key="3">
    <source>
        <dbReference type="ARBA" id="ARBA00023136"/>
    </source>
</evidence>
<feature type="transmembrane region" description="Helical" evidence="4">
    <location>
        <begin position="152"/>
        <end position="172"/>
    </location>
</feature>
<dbReference type="InterPro" id="IPR036259">
    <property type="entry name" value="MFS_trans_sf"/>
</dbReference>
<dbReference type="InterPro" id="IPR011701">
    <property type="entry name" value="MFS"/>
</dbReference>
<evidence type="ECO:0000313" key="6">
    <source>
        <dbReference type="EMBL" id="MFC5456631.1"/>
    </source>
</evidence>
<dbReference type="InterPro" id="IPR050327">
    <property type="entry name" value="Proton-linked_MCT"/>
</dbReference>
<name>A0ABW0KVY3_9BACT</name>
<feature type="transmembrane region" description="Helical" evidence="4">
    <location>
        <begin position="64"/>
        <end position="82"/>
    </location>
</feature>
<organism evidence="6 7">
    <name type="scientific">Prosthecobacter fluviatilis</name>
    <dbReference type="NCBI Taxonomy" id="445931"/>
    <lineage>
        <taxon>Bacteria</taxon>
        <taxon>Pseudomonadati</taxon>
        <taxon>Verrucomicrobiota</taxon>
        <taxon>Verrucomicrobiia</taxon>
        <taxon>Verrucomicrobiales</taxon>
        <taxon>Verrucomicrobiaceae</taxon>
        <taxon>Prosthecobacter</taxon>
    </lineage>
</organism>
<feature type="transmembrane region" description="Helical" evidence="4">
    <location>
        <begin position="338"/>
        <end position="363"/>
    </location>
</feature>
<comment type="caution">
    <text evidence="6">The sequence shown here is derived from an EMBL/GenBank/DDBJ whole genome shotgun (WGS) entry which is preliminary data.</text>
</comment>
<evidence type="ECO:0000313" key="7">
    <source>
        <dbReference type="Proteomes" id="UP001596052"/>
    </source>
</evidence>
<evidence type="ECO:0000256" key="1">
    <source>
        <dbReference type="ARBA" id="ARBA00022692"/>
    </source>
</evidence>
<dbReference type="PROSITE" id="PS50850">
    <property type="entry name" value="MFS"/>
    <property type="match status" value="1"/>
</dbReference>
<keyword evidence="2 4" id="KW-1133">Transmembrane helix</keyword>
<dbReference type="CDD" id="cd17353">
    <property type="entry name" value="MFS_OFA_like"/>
    <property type="match status" value="1"/>
</dbReference>